<dbReference type="AlphaFoldDB" id="A9L1Y4"/>
<protein>
    <submittedName>
        <fullName evidence="1">Uncharacterized protein</fullName>
    </submittedName>
</protein>
<reference evidence="1 2" key="1">
    <citation type="submission" date="2007-11" db="EMBL/GenBank/DDBJ databases">
        <title>Complete sequence of chromosome of Shewanella baltica OS195.</title>
        <authorList>
            <consortium name="US DOE Joint Genome Institute"/>
            <person name="Copeland A."/>
            <person name="Lucas S."/>
            <person name="Lapidus A."/>
            <person name="Barry K."/>
            <person name="Glavina del Rio T."/>
            <person name="Dalin E."/>
            <person name="Tice H."/>
            <person name="Pitluck S."/>
            <person name="Chain P."/>
            <person name="Malfatti S."/>
            <person name="Shin M."/>
            <person name="Vergez L."/>
            <person name="Schmutz J."/>
            <person name="Larimer F."/>
            <person name="Land M."/>
            <person name="Hauser L."/>
            <person name="Kyrpides N."/>
            <person name="Kim E."/>
            <person name="Brettar I."/>
            <person name="Rodrigues J."/>
            <person name="Konstantinidis K."/>
            <person name="Klappenbach J."/>
            <person name="Hofle M."/>
            <person name="Tiedje J."/>
            <person name="Richardson P."/>
        </authorList>
    </citation>
    <scope>NUCLEOTIDE SEQUENCE [LARGE SCALE GENOMIC DNA]</scope>
    <source>
        <strain evidence="1 2">OS195</strain>
    </source>
</reference>
<evidence type="ECO:0000313" key="1">
    <source>
        <dbReference type="EMBL" id="ABX49402.1"/>
    </source>
</evidence>
<organism evidence="1 2">
    <name type="scientific">Shewanella baltica (strain OS195)</name>
    <dbReference type="NCBI Taxonomy" id="399599"/>
    <lineage>
        <taxon>Bacteria</taxon>
        <taxon>Pseudomonadati</taxon>
        <taxon>Pseudomonadota</taxon>
        <taxon>Gammaproteobacteria</taxon>
        <taxon>Alteromonadales</taxon>
        <taxon>Shewanellaceae</taxon>
        <taxon>Shewanella</taxon>
    </lineage>
</organism>
<evidence type="ECO:0000313" key="2">
    <source>
        <dbReference type="Proteomes" id="UP000000770"/>
    </source>
</evidence>
<dbReference type="EMBL" id="CP000891">
    <property type="protein sequence ID" value="ABX49402.1"/>
    <property type="molecule type" value="Genomic_DNA"/>
</dbReference>
<dbReference type="HOGENOM" id="CLU_603942_0_0_6"/>
<accession>A9L1Y4</accession>
<name>A9L1Y4_SHEB9</name>
<sequence>MEEIPRSMPARMFYQHSPRFCPICIGTTPYVRHVEHFKTALFCVKHRCKRIDQCPCCQHPLTWQQHLFSHCLHCKQPWATLPANHEIDVDYQQWIEQEEGAEERLHLLHRAITRLIYPTDLDPLPPNHKLSLDSQYILDAFHLLQGRFDLIWGKQCAEDRHYLSLFGEHHVQSPLTSLRELSGLPAQVAETQSTWPSYTVHDRVNKHPHITVPLACRVSTFYLRQLLDLTAVQLSILEDSGHFDSLYHLSNSRHRTYDMRQIYRWFKTRISQDKCAYYPEQSFNKLLMMYGIEFSRLFEGIHQGKFRITLASYNEQLTLHLAAEDVKQFVQDNEVFDPQEDKSQKWVARRLRIHVAGMKEMIRPGLFACSRNRDITRASLQAVLVQYSSLQRWCYLRSYHRYSVERVMVEAQIIPIFSSTYCTLLTHEQLAQLAMLTDSRAELQLENNPKWVV</sequence>
<proteinExistence type="predicted"/>
<gene>
    <name evidence="1" type="ordered locus">Sbal195_2233</name>
</gene>
<dbReference type="KEGG" id="sbn:Sbal195_2233"/>
<dbReference type="Proteomes" id="UP000000770">
    <property type="component" value="Chromosome"/>
</dbReference>